<dbReference type="EMBL" id="CADCTL010000087">
    <property type="protein sequence ID" value="CAA9232894.1"/>
    <property type="molecule type" value="Genomic_DNA"/>
</dbReference>
<feature type="non-terminal residue" evidence="2">
    <location>
        <position position="1"/>
    </location>
</feature>
<evidence type="ECO:0000256" key="1">
    <source>
        <dbReference type="SAM" id="MobiDB-lite"/>
    </source>
</evidence>
<protein>
    <submittedName>
        <fullName evidence="2">Uncharacterized protein</fullName>
    </submittedName>
</protein>
<feature type="non-terminal residue" evidence="2">
    <location>
        <position position="113"/>
    </location>
</feature>
<accession>A0A6J4HTZ3</accession>
<feature type="compositionally biased region" description="Basic and acidic residues" evidence="1">
    <location>
        <begin position="64"/>
        <end position="82"/>
    </location>
</feature>
<sequence>ETGSQDRPPGPAPARRRLRLGDVERHRPDRTRHPFDGGPRRPGRRWLDRSRGYRVGRSRRPLPPRREAQSRPHVRNRPDGVSRDLPVPRSRRSGVASPLRATRTPPHHRTAAV</sequence>
<feature type="compositionally biased region" description="Basic and acidic residues" evidence="1">
    <location>
        <begin position="19"/>
        <end position="51"/>
    </location>
</feature>
<name>A0A6J4HTZ3_9PROT</name>
<organism evidence="2">
    <name type="scientific">uncultured Acetobacteraceae bacterium</name>
    <dbReference type="NCBI Taxonomy" id="169975"/>
    <lineage>
        <taxon>Bacteria</taxon>
        <taxon>Pseudomonadati</taxon>
        <taxon>Pseudomonadota</taxon>
        <taxon>Alphaproteobacteria</taxon>
        <taxon>Acetobacterales</taxon>
        <taxon>Acetobacteraceae</taxon>
        <taxon>environmental samples</taxon>
    </lineage>
</organism>
<gene>
    <name evidence="2" type="ORF">AVDCRST_MAG04-1215</name>
</gene>
<proteinExistence type="predicted"/>
<evidence type="ECO:0000313" key="2">
    <source>
        <dbReference type="EMBL" id="CAA9232894.1"/>
    </source>
</evidence>
<feature type="compositionally biased region" description="Basic residues" evidence="1">
    <location>
        <begin position="52"/>
        <end position="63"/>
    </location>
</feature>
<reference evidence="2" key="1">
    <citation type="submission" date="2020-02" db="EMBL/GenBank/DDBJ databases">
        <authorList>
            <person name="Meier V. D."/>
        </authorList>
    </citation>
    <scope>NUCLEOTIDE SEQUENCE</scope>
    <source>
        <strain evidence="2">AVDCRST_MAG04</strain>
    </source>
</reference>
<dbReference type="AlphaFoldDB" id="A0A6J4HTZ3"/>
<feature type="region of interest" description="Disordered" evidence="1">
    <location>
        <begin position="1"/>
        <end position="113"/>
    </location>
</feature>